<dbReference type="PROSITE" id="PS50908">
    <property type="entry name" value="RWD"/>
    <property type="match status" value="1"/>
</dbReference>
<reference evidence="2" key="1">
    <citation type="submission" date="2015-11" db="EMBL/GenBank/DDBJ databases">
        <authorList>
            <consortium name="International Coturnix japonica Genome Analysis Consortium"/>
            <person name="Warren W."/>
            <person name="Burt D.W."/>
            <person name="Antin P.B."/>
            <person name="Lanford R."/>
            <person name="Gros J."/>
            <person name="Wilson R.K."/>
        </authorList>
    </citation>
    <scope>NUCLEOTIDE SEQUENCE [LARGE SCALE GENOMIC DNA]</scope>
</reference>
<dbReference type="Pfam" id="PF06544">
    <property type="entry name" value="Prp3_C"/>
    <property type="match status" value="1"/>
</dbReference>
<dbReference type="InterPro" id="IPR016135">
    <property type="entry name" value="UBQ-conjugating_enzyme/RWD"/>
</dbReference>
<reference evidence="2" key="3">
    <citation type="submission" date="2025-09" db="UniProtKB">
        <authorList>
            <consortium name="Ensembl"/>
        </authorList>
    </citation>
    <scope>IDENTIFICATION</scope>
</reference>
<evidence type="ECO:0000259" key="1">
    <source>
        <dbReference type="PROSITE" id="PS50908"/>
    </source>
</evidence>
<dbReference type="CTD" id="10069"/>
<dbReference type="GeneTree" id="ENSGT00390000007224"/>
<protein>
    <submittedName>
        <fullName evidence="2">RWD domain containing 2B</fullName>
    </submittedName>
</protein>
<dbReference type="InterPro" id="IPR017359">
    <property type="entry name" value="Phi-like"/>
</dbReference>
<proteinExistence type="predicted"/>
<gene>
    <name evidence="2" type="primary">RWDD2B</name>
</gene>
<dbReference type="SMART" id="SM00591">
    <property type="entry name" value="RWD"/>
    <property type="match status" value="1"/>
</dbReference>
<keyword evidence="3" id="KW-1185">Reference proteome</keyword>
<dbReference type="PANTHER" id="PTHR15955">
    <property type="entry name" value="RWD DOMAIN CONTAINING PROTEIN 2"/>
    <property type="match status" value="1"/>
</dbReference>
<dbReference type="InterPro" id="IPR059181">
    <property type="entry name" value="RWDD2A-B_C"/>
</dbReference>
<dbReference type="CDD" id="cd23829">
    <property type="entry name" value="RWD_RWDD2"/>
    <property type="match status" value="1"/>
</dbReference>
<dbReference type="InterPro" id="IPR006575">
    <property type="entry name" value="RWD_dom"/>
</dbReference>
<dbReference type="PANTHER" id="PTHR15955:SF8">
    <property type="entry name" value="RWD DOMAIN-CONTAINING PROTEIN 2B-RELATED"/>
    <property type="match status" value="1"/>
</dbReference>
<evidence type="ECO:0000313" key="3">
    <source>
        <dbReference type="Proteomes" id="UP000694412"/>
    </source>
</evidence>
<dbReference type="RefSeq" id="XP_015736455.1">
    <property type="nucleotide sequence ID" value="XM_015880969.2"/>
</dbReference>
<dbReference type="CDD" id="cd24163">
    <property type="entry name" value="RWDD2_C"/>
    <property type="match status" value="1"/>
</dbReference>
<dbReference type="PIRSF" id="PIRSF038021">
    <property type="entry name" value="UCP038021_RWDD2"/>
    <property type="match status" value="1"/>
</dbReference>
<dbReference type="OrthoDB" id="432412at2759"/>
<dbReference type="KEGG" id="cjo:107322676"/>
<dbReference type="InterPro" id="IPR010541">
    <property type="entry name" value="Prp3_C"/>
</dbReference>
<reference evidence="2" key="2">
    <citation type="submission" date="2025-08" db="UniProtKB">
        <authorList>
            <consortium name="Ensembl"/>
        </authorList>
    </citation>
    <scope>IDENTIFICATION</scope>
</reference>
<sequence length="346" mass="39393">MARYGAAGSFTSSRGNGLTLPGVLPARCIVGREGIGWAVHARRWRRDEWEEAGEMSSREEAEMQISELDLLSSMFPYEEEFAVTDQLAVAELKHFVENESAEMPSSKIQFILNVKPEDSHASMVKFTMVCALPFKYPSVLPEITVRSPLLSRSQQVQLNSDLKAYLMQNCSGEPCVLSAREWVKEQAATYIDRELSPSSVTTPNAVRSEDMVFTRLWIYSHHIYNKQKRKNIIEWSKELSLSGFCMPGKPGVVCVEGLQGSCEEFWSRIRRLTWKRILIRHREDISLEGGGLAEIQKQRKFSTLEEKCFDAHGARGNHMDLGQLYQFLEEKGCADIFQMYFGVEGR</sequence>
<feature type="domain" description="RWD" evidence="1">
    <location>
        <begin position="66"/>
        <end position="190"/>
    </location>
</feature>
<dbReference type="Gene3D" id="3.10.110.10">
    <property type="entry name" value="Ubiquitin Conjugating Enzyme"/>
    <property type="match status" value="1"/>
</dbReference>
<dbReference type="GeneID" id="107322676"/>
<name>A0A8C2T013_COTJA</name>
<dbReference type="Proteomes" id="UP000694412">
    <property type="component" value="Chromosome 1"/>
</dbReference>
<organism evidence="2 3">
    <name type="scientific">Coturnix japonica</name>
    <name type="common">Japanese quail</name>
    <name type="synonym">Coturnix coturnix japonica</name>
    <dbReference type="NCBI Taxonomy" id="93934"/>
    <lineage>
        <taxon>Eukaryota</taxon>
        <taxon>Metazoa</taxon>
        <taxon>Chordata</taxon>
        <taxon>Craniata</taxon>
        <taxon>Vertebrata</taxon>
        <taxon>Euteleostomi</taxon>
        <taxon>Archelosauria</taxon>
        <taxon>Archosauria</taxon>
        <taxon>Dinosauria</taxon>
        <taxon>Saurischia</taxon>
        <taxon>Theropoda</taxon>
        <taxon>Coelurosauria</taxon>
        <taxon>Aves</taxon>
        <taxon>Neognathae</taxon>
        <taxon>Galloanserae</taxon>
        <taxon>Galliformes</taxon>
        <taxon>Phasianidae</taxon>
        <taxon>Perdicinae</taxon>
        <taxon>Coturnix</taxon>
    </lineage>
</organism>
<dbReference type="Ensembl" id="ENSCJPT00005008042.1">
    <property type="protein sequence ID" value="ENSCJPP00005004896.1"/>
    <property type="gene ID" value="ENSCJPG00005004743.1"/>
</dbReference>
<dbReference type="SUPFAM" id="SSF54495">
    <property type="entry name" value="UBC-like"/>
    <property type="match status" value="1"/>
</dbReference>
<evidence type="ECO:0000313" key="2">
    <source>
        <dbReference type="Ensembl" id="ENSCJPP00005004896.1"/>
    </source>
</evidence>
<dbReference type="AlphaFoldDB" id="A0A8C2T013"/>
<accession>A0A8C2T013</accession>
<dbReference type="Pfam" id="PF05773">
    <property type="entry name" value="RWD"/>
    <property type="match status" value="1"/>
</dbReference>